<feature type="region of interest" description="Disordered" evidence="2">
    <location>
        <begin position="820"/>
        <end position="846"/>
    </location>
</feature>
<dbReference type="GO" id="GO:0097539">
    <property type="term" value="C:ciliary transition fiber"/>
    <property type="evidence" value="ECO:0007669"/>
    <property type="project" value="TreeGrafter"/>
</dbReference>
<dbReference type="GO" id="GO:0007268">
    <property type="term" value="P:chemical synaptic transmission"/>
    <property type="evidence" value="ECO:0007669"/>
    <property type="project" value="InterPro"/>
</dbReference>
<dbReference type="GO" id="GO:0045202">
    <property type="term" value="C:synapse"/>
    <property type="evidence" value="ECO:0007669"/>
    <property type="project" value="GOC"/>
</dbReference>
<dbReference type="OrthoDB" id="6622877at2759"/>
<evidence type="ECO:0000313" key="4">
    <source>
        <dbReference type="Proteomes" id="UP000221080"/>
    </source>
</evidence>
<feature type="region of interest" description="Disordered" evidence="2">
    <location>
        <begin position="74"/>
        <end position="265"/>
    </location>
</feature>
<dbReference type="KEGG" id="ipu:108259317"/>
<feature type="region of interest" description="Disordered" evidence="2">
    <location>
        <begin position="306"/>
        <end position="329"/>
    </location>
</feature>
<evidence type="ECO:0000313" key="5">
    <source>
        <dbReference type="RefSeq" id="XP_053532589.1"/>
    </source>
</evidence>
<feature type="compositionally biased region" description="Basic and acidic residues" evidence="2">
    <location>
        <begin position="86"/>
        <end position="99"/>
    </location>
</feature>
<dbReference type="STRING" id="7998.ENSIPUP00000035330"/>
<evidence type="ECO:0000313" key="3">
    <source>
        <dbReference type="EMBL" id="AHH39135.1"/>
    </source>
</evidence>
<dbReference type="RefSeq" id="XP_053532589.1">
    <property type="nucleotide sequence ID" value="XM_053676614.1"/>
</dbReference>
<feature type="compositionally biased region" description="Basic and acidic residues" evidence="2">
    <location>
        <begin position="836"/>
        <end position="846"/>
    </location>
</feature>
<keyword evidence="1" id="KW-0175">Coiled coil</keyword>
<feature type="compositionally biased region" description="Basic and acidic residues" evidence="2">
    <location>
        <begin position="256"/>
        <end position="265"/>
    </location>
</feature>
<dbReference type="CTD" id="84902"/>
<keyword evidence="4" id="KW-1185">Reference proteome</keyword>
<dbReference type="GeneID" id="108259317"/>
<dbReference type="AlphaFoldDB" id="W5UB75"/>
<feature type="coiled-coil region" evidence="1">
    <location>
        <begin position="420"/>
        <end position="532"/>
    </location>
</feature>
<feature type="compositionally biased region" description="Polar residues" evidence="2">
    <location>
        <begin position="235"/>
        <end position="245"/>
    </location>
</feature>
<dbReference type="GO" id="GO:0005814">
    <property type="term" value="C:centriole"/>
    <property type="evidence" value="ECO:0007669"/>
    <property type="project" value="InterPro"/>
</dbReference>
<accession>W5UB75</accession>
<proteinExistence type="evidence at transcript level"/>
<dbReference type="GO" id="GO:0007005">
    <property type="term" value="P:mitochondrion organization"/>
    <property type="evidence" value="ECO:0007669"/>
    <property type="project" value="InterPro"/>
</dbReference>
<dbReference type="GeneTree" id="ENSGT00940000166619"/>
<sequence length="846" mass="96923">MRRGQSWIMSKFNFSFRRSERRAFKNIAHGLIPAATIAPKPAVPRTPPPRSPNISPERPRSALAAAILTSSLTGRTFAIPPPRTRSYSESDCSHTDSHTGFEPYASTALYTRDRWPDSMAGRPRLPSPRPGDDDDDDDDEDEEEEIEAAVQREESPVYQSVKRQGRAPVPLKKDSFPLKLDEDTDNSTFEVVSPLNTEDETEVDEQTSVKKPPLALQTRSPSHRSMASPDVNEDLCTQSQPSSTPKIKASRKNKSPARESEREKLEVNEAYHRAVEFQQDLVKELRELREQNHTLTAQKEVLERTCSEQNQQMQQLHQQQSHSPREGRHSIGKSFELLSLRQQAQELVDENDGLKMTVHRLNVELSRYQARYRPLTRDECPHNSGLPGKGPAPPWLLDIKYLSPLLLAYEDQLTERDQLLKSSEEDLKKLRMRTEEVIQENEKLHTELSKTSSVSNKEWKQLQDQARLVLEENQVLIEQLELQHDKAKETHTKHTQEVCRVSKQVMLLEAEKQNLETELEVTHKELSVLKMKLQKASSALENSVSRVEHTTTIDKLKWKLEEEEKMKCTEVEALRDHVATLQAEKKTLLLEKNDLNAHIKHLESELQLARQAHRKAQRRIDLLKQQIEDSLEKELVAHKYLTSIVMLAEKTTYERDQLIHMASCLEKDKQGTLTRILEGTVRLGKLQEKVKVFKQQASASVCALGQRLHEQEKDFAGKAASFQREIQHLQAQLRDRQEQLSGALQQKREVENELEVVWEAAARENQHLQDSLMGKVDVLLSPHDSHLSLGWKPQENLNQACHLSSPVSPTFIMMPKQSSAMFNPDSQQHPNLSCDESERNGLDFYS</sequence>
<reference evidence="4" key="2">
    <citation type="journal article" date="2016" name="Nat. Commun.">
        <title>The channel catfish genome sequence provides insights into the evolution of scale formation in teleosts.</title>
        <authorList>
            <person name="Liu Z."/>
            <person name="Liu S."/>
            <person name="Yao J."/>
            <person name="Bao L."/>
            <person name="Zhang J."/>
            <person name="Li Y."/>
            <person name="Jiang C."/>
            <person name="Sun L."/>
            <person name="Wang R."/>
            <person name="Zhang Y."/>
            <person name="Zhou T."/>
            <person name="Zeng Q."/>
            <person name="Fu Q."/>
            <person name="Gao S."/>
            <person name="Li N."/>
            <person name="Koren S."/>
            <person name="Jiang Y."/>
            <person name="Zimin A."/>
            <person name="Xu P."/>
            <person name="Phillippy A.M."/>
            <person name="Geng X."/>
            <person name="Song L."/>
            <person name="Sun F."/>
            <person name="Li C."/>
            <person name="Wang X."/>
            <person name="Chen A."/>
            <person name="Jin Y."/>
            <person name="Yuan Z."/>
            <person name="Yang Y."/>
            <person name="Tan S."/>
            <person name="Peatman E."/>
            <person name="Lu J."/>
            <person name="Qin Z."/>
            <person name="Dunham R."/>
            <person name="Li Z."/>
            <person name="Sonstegard T."/>
            <person name="Feng J."/>
            <person name="Danzmann R.G."/>
            <person name="Schroeder S."/>
            <person name="Scheffler B."/>
            <person name="Duke M.V."/>
            <person name="Ballard L."/>
            <person name="Kucuktas H."/>
            <person name="Kaltenboeck L."/>
            <person name="Liu H."/>
            <person name="Armbruster J."/>
            <person name="Xie Y."/>
            <person name="Kirby M.L."/>
            <person name="Tian Y."/>
            <person name="Flanagan M.E."/>
            <person name="Mu W."/>
            <person name="Waldbieser G.C."/>
        </authorList>
    </citation>
    <scope>NUCLEOTIDE SEQUENCE [LARGE SCALE GENOMIC DNA]</scope>
    <source>
        <strain evidence="4">SDA103</strain>
    </source>
</reference>
<gene>
    <name evidence="3 5" type="primary">cep89</name>
</gene>
<organism evidence="3">
    <name type="scientific">Ictalurus punctatus</name>
    <name type="common">Channel catfish</name>
    <name type="synonym">Silurus punctatus</name>
    <dbReference type="NCBI Taxonomy" id="7998"/>
    <lineage>
        <taxon>Eukaryota</taxon>
        <taxon>Metazoa</taxon>
        <taxon>Chordata</taxon>
        <taxon>Craniata</taxon>
        <taxon>Vertebrata</taxon>
        <taxon>Euteleostomi</taxon>
        <taxon>Actinopterygii</taxon>
        <taxon>Neopterygii</taxon>
        <taxon>Teleostei</taxon>
        <taxon>Ostariophysi</taxon>
        <taxon>Siluriformes</taxon>
        <taxon>Ictaluridae</taxon>
        <taxon>Ictalurus</taxon>
    </lineage>
</organism>
<evidence type="ECO:0000256" key="2">
    <source>
        <dbReference type="SAM" id="MobiDB-lite"/>
    </source>
</evidence>
<name>W5UB75_ICTPU</name>
<feature type="region of interest" description="Disordered" evidence="2">
    <location>
        <begin position="38"/>
        <end position="61"/>
    </location>
</feature>
<dbReference type="PANTHER" id="PTHR36170:SF1">
    <property type="entry name" value="CENTROSOMAL PROTEIN OF 89 KDA"/>
    <property type="match status" value="1"/>
</dbReference>
<feature type="coiled-coil region" evidence="1">
    <location>
        <begin position="719"/>
        <end position="753"/>
    </location>
</feature>
<feature type="compositionally biased region" description="Basic and acidic residues" evidence="2">
    <location>
        <begin position="171"/>
        <end position="181"/>
    </location>
</feature>
<feature type="compositionally biased region" description="Polar residues" evidence="2">
    <location>
        <begin position="186"/>
        <end position="196"/>
    </location>
</feature>
<feature type="compositionally biased region" description="Low complexity" evidence="2">
    <location>
        <begin position="52"/>
        <end position="61"/>
    </location>
</feature>
<feature type="coiled-coil region" evidence="1">
    <location>
        <begin position="571"/>
        <end position="633"/>
    </location>
</feature>
<feature type="compositionally biased region" description="Polar residues" evidence="2">
    <location>
        <begin position="820"/>
        <end position="831"/>
    </location>
</feature>
<dbReference type="InterPro" id="IPR033545">
    <property type="entry name" value="CEP89"/>
</dbReference>
<dbReference type="Proteomes" id="UP000221080">
    <property type="component" value="Chromosome 27"/>
</dbReference>
<reference evidence="5" key="3">
    <citation type="submission" date="2025-04" db="UniProtKB">
        <authorList>
            <consortium name="RefSeq"/>
        </authorList>
    </citation>
    <scope>IDENTIFICATION</scope>
    <source>
        <tissue evidence="5">Blood</tissue>
    </source>
</reference>
<feature type="compositionally biased region" description="Pro residues" evidence="2">
    <location>
        <begin position="41"/>
        <end position="51"/>
    </location>
</feature>
<dbReference type="EMBL" id="JT410622">
    <property type="protein sequence ID" value="AHH39135.1"/>
    <property type="molecule type" value="mRNA"/>
</dbReference>
<dbReference type="GO" id="GO:0060271">
    <property type="term" value="P:cilium assembly"/>
    <property type="evidence" value="ECO:0007669"/>
    <property type="project" value="InterPro"/>
</dbReference>
<feature type="compositionally biased region" description="Acidic residues" evidence="2">
    <location>
        <begin position="132"/>
        <end position="147"/>
    </location>
</feature>
<reference evidence="3" key="1">
    <citation type="journal article" date="2012" name="BMC Genomics">
        <title>Efficient assembly and annotation of the transcriptome of catfish by RNA-Seq analysis of a doubled haploid homozygote.</title>
        <authorList>
            <person name="Liu S."/>
            <person name="Zhang Y."/>
            <person name="Zhou Z."/>
            <person name="Waldbieser G."/>
            <person name="Sun F."/>
            <person name="Lu J."/>
            <person name="Zhang J."/>
            <person name="Jiang Y."/>
            <person name="Zhang H."/>
            <person name="Wang X."/>
            <person name="Rajendran K.V."/>
            <person name="Khoo L."/>
            <person name="Kucuktas H."/>
            <person name="Peatman E."/>
            <person name="Liu Z."/>
        </authorList>
    </citation>
    <scope>NUCLEOTIDE SEQUENCE</scope>
    <source>
        <tissue evidence="3">Mixed</tissue>
    </source>
</reference>
<feature type="compositionally biased region" description="Low complexity" evidence="2">
    <location>
        <begin position="309"/>
        <end position="320"/>
    </location>
</feature>
<protein>
    <submittedName>
        <fullName evidence="3 5">Centrosomal protein of 89 kDa</fullName>
    </submittedName>
</protein>
<evidence type="ECO:0000256" key="1">
    <source>
        <dbReference type="SAM" id="Coils"/>
    </source>
</evidence>
<dbReference type="PANTHER" id="PTHR36170">
    <property type="entry name" value="CENTROSOMAL PROTEIN OF 89 KDA"/>
    <property type="match status" value="1"/>
</dbReference>